<proteinExistence type="predicted"/>
<accession>A0A9N9Y2D9</accession>
<comment type="caution">
    <text evidence="1">The sequence shown here is derived from an EMBL/GenBank/DDBJ whole genome shotgun (WGS) entry which is preliminary data.</text>
</comment>
<protein>
    <submittedName>
        <fullName evidence="1">Uncharacterized protein</fullName>
    </submittedName>
</protein>
<evidence type="ECO:0000313" key="2">
    <source>
        <dbReference type="Proteomes" id="UP000754883"/>
    </source>
</evidence>
<evidence type="ECO:0000313" key="1">
    <source>
        <dbReference type="EMBL" id="CAG9984969.1"/>
    </source>
</evidence>
<dbReference type="Proteomes" id="UP000754883">
    <property type="component" value="Unassembled WGS sequence"/>
</dbReference>
<organism evidence="1 2">
    <name type="scientific">Clonostachys byssicola</name>
    <dbReference type="NCBI Taxonomy" id="160290"/>
    <lineage>
        <taxon>Eukaryota</taxon>
        <taxon>Fungi</taxon>
        <taxon>Dikarya</taxon>
        <taxon>Ascomycota</taxon>
        <taxon>Pezizomycotina</taxon>
        <taxon>Sordariomycetes</taxon>
        <taxon>Hypocreomycetidae</taxon>
        <taxon>Hypocreales</taxon>
        <taxon>Bionectriaceae</taxon>
        <taxon>Clonostachys</taxon>
    </lineage>
</organism>
<keyword evidence="2" id="KW-1185">Reference proteome</keyword>
<reference evidence="1" key="1">
    <citation type="submission" date="2021-10" db="EMBL/GenBank/DDBJ databases">
        <authorList>
            <person name="Piombo E."/>
        </authorList>
    </citation>
    <scope>NUCLEOTIDE SEQUENCE</scope>
</reference>
<name>A0A9N9Y2D9_9HYPO</name>
<dbReference type="EMBL" id="CABFNO020001394">
    <property type="protein sequence ID" value="CAG9984969.1"/>
    <property type="molecule type" value="Genomic_DNA"/>
</dbReference>
<dbReference type="AlphaFoldDB" id="A0A9N9Y2D9"/>
<sequence>MQLGYSHIKVGPRYRAQPTNISVWDTLEQRLRGSAVGHWRHWAEITGSVRNKIGNCRYSTQVLRWLSMSLRGES</sequence>
<gene>
    <name evidence="1" type="ORF">CBYS24578_00006650</name>
</gene>